<keyword evidence="2" id="KW-0285">Flavoprotein</keyword>
<keyword evidence="8" id="KW-1185">Reference proteome</keyword>
<sequence>MATPNNNTQTNSETTQSLPIVVVGGGCVGLFLALLLTQSTIPNSIIVIEPNTPDTTDTRAMAHQPLIFPLFAKANLLPDLSAAGSFSSGLCFRKSVGKGSELIIGKQFKEGEKAQLLLPQWKFQEILMNKVKQSQKGEVKLGFSVQSFEQLEKSIKVTVTNKVSGKEERIEASYLIGADGAKSTTRNILGLSVAGETLNTQLVATDIKYDFKSHGFWDTNFIIDTQDYGLIGKINDHGLWRVSYGVDGDVTDEQIHAGLPQKLEKMLPGPRPLQYEVKRVAPYKAQQRCAETFWKGRVGLVGDAAHLTNPYAGLGLASGIADAASLAEALESVITRNAPSSVFDAWATARREKFLSVVDKPSRMAFKRVRDPDPDTLVDRDPLMKGIKAGMPVMPASLITEGKELDGFI</sequence>
<evidence type="ECO:0000259" key="6">
    <source>
        <dbReference type="Pfam" id="PF01494"/>
    </source>
</evidence>
<evidence type="ECO:0000313" key="7">
    <source>
        <dbReference type="EMBL" id="KAF2184471.1"/>
    </source>
</evidence>
<dbReference type="SUPFAM" id="SSF51905">
    <property type="entry name" value="FAD/NAD(P)-binding domain"/>
    <property type="match status" value="1"/>
</dbReference>
<dbReference type="EMBL" id="ML994638">
    <property type="protein sequence ID" value="KAF2184471.1"/>
    <property type="molecule type" value="Genomic_DNA"/>
</dbReference>
<dbReference type="InterPro" id="IPR036188">
    <property type="entry name" value="FAD/NAD-bd_sf"/>
</dbReference>
<evidence type="ECO:0000313" key="8">
    <source>
        <dbReference type="Proteomes" id="UP000800200"/>
    </source>
</evidence>
<accession>A0A6A6DXQ0</accession>
<dbReference type="Proteomes" id="UP000800200">
    <property type="component" value="Unassembled WGS sequence"/>
</dbReference>
<name>A0A6A6DXQ0_9PEZI</name>
<keyword evidence="5" id="KW-0812">Transmembrane</keyword>
<proteinExistence type="predicted"/>
<keyword evidence="4" id="KW-0560">Oxidoreductase</keyword>
<dbReference type="GO" id="GO:0016709">
    <property type="term" value="F:oxidoreductase activity, acting on paired donors, with incorporation or reduction of molecular oxygen, NAD(P)H as one donor, and incorporation of one atom of oxygen"/>
    <property type="evidence" value="ECO:0007669"/>
    <property type="project" value="UniProtKB-ARBA"/>
</dbReference>
<reference evidence="7" key="1">
    <citation type="journal article" date="2020" name="Stud. Mycol.">
        <title>101 Dothideomycetes genomes: a test case for predicting lifestyles and emergence of pathogens.</title>
        <authorList>
            <person name="Haridas S."/>
            <person name="Albert R."/>
            <person name="Binder M."/>
            <person name="Bloem J."/>
            <person name="Labutti K."/>
            <person name="Salamov A."/>
            <person name="Andreopoulos B."/>
            <person name="Baker S."/>
            <person name="Barry K."/>
            <person name="Bills G."/>
            <person name="Bluhm B."/>
            <person name="Cannon C."/>
            <person name="Castanera R."/>
            <person name="Culley D."/>
            <person name="Daum C."/>
            <person name="Ezra D."/>
            <person name="Gonzalez J."/>
            <person name="Henrissat B."/>
            <person name="Kuo A."/>
            <person name="Liang C."/>
            <person name="Lipzen A."/>
            <person name="Lutzoni F."/>
            <person name="Magnuson J."/>
            <person name="Mondo S."/>
            <person name="Nolan M."/>
            <person name="Ohm R."/>
            <person name="Pangilinan J."/>
            <person name="Park H.-J."/>
            <person name="Ramirez L."/>
            <person name="Alfaro M."/>
            <person name="Sun H."/>
            <person name="Tritt A."/>
            <person name="Yoshinaga Y."/>
            <person name="Zwiers L.-H."/>
            <person name="Turgeon B."/>
            <person name="Goodwin S."/>
            <person name="Spatafora J."/>
            <person name="Crous P."/>
            <person name="Grigoriev I."/>
        </authorList>
    </citation>
    <scope>NUCLEOTIDE SEQUENCE</scope>
    <source>
        <strain evidence="7">CBS 207.26</strain>
    </source>
</reference>
<protein>
    <submittedName>
        <fullName evidence="7">FAD/NAD(P)-binding domain-containing protein</fullName>
    </submittedName>
</protein>
<feature type="transmembrane region" description="Helical" evidence="5">
    <location>
        <begin position="17"/>
        <end position="36"/>
    </location>
</feature>
<dbReference type="PANTHER" id="PTHR43004">
    <property type="entry name" value="TRK SYSTEM POTASSIUM UPTAKE PROTEIN"/>
    <property type="match status" value="1"/>
</dbReference>
<keyword evidence="3" id="KW-0274">FAD</keyword>
<evidence type="ECO:0000256" key="3">
    <source>
        <dbReference type="ARBA" id="ARBA00022827"/>
    </source>
</evidence>
<evidence type="ECO:0000256" key="4">
    <source>
        <dbReference type="ARBA" id="ARBA00023002"/>
    </source>
</evidence>
<evidence type="ECO:0000256" key="5">
    <source>
        <dbReference type="SAM" id="Phobius"/>
    </source>
</evidence>
<organism evidence="7 8">
    <name type="scientific">Zopfia rhizophila CBS 207.26</name>
    <dbReference type="NCBI Taxonomy" id="1314779"/>
    <lineage>
        <taxon>Eukaryota</taxon>
        <taxon>Fungi</taxon>
        <taxon>Dikarya</taxon>
        <taxon>Ascomycota</taxon>
        <taxon>Pezizomycotina</taxon>
        <taxon>Dothideomycetes</taxon>
        <taxon>Dothideomycetes incertae sedis</taxon>
        <taxon>Zopfiaceae</taxon>
        <taxon>Zopfia</taxon>
    </lineage>
</organism>
<evidence type="ECO:0000256" key="2">
    <source>
        <dbReference type="ARBA" id="ARBA00022630"/>
    </source>
</evidence>
<evidence type="ECO:0000256" key="1">
    <source>
        <dbReference type="ARBA" id="ARBA00001974"/>
    </source>
</evidence>
<keyword evidence="5" id="KW-0472">Membrane</keyword>
<keyword evidence="5" id="KW-1133">Transmembrane helix</keyword>
<dbReference type="Gene3D" id="3.50.50.60">
    <property type="entry name" value="FAD/NAD(P)-binding domain"/>
    <property type="match status" value="1"/>
</dbReference>
<feature type="domain" description="FAD-binding" evidence="6">
    <location>
        <begin position="19"/>
        <end position="357"/>
    </location>
</feature>
<dbReference type="Pfam" id="PF01494">
    <property type="entry name" value="FAD_binding_3"/>
    <property type="match status" value="1"/>
</dbReference>
<dbReference type="InterPro" id="IPR002938">
    <property type="entry name" value="FAD-bd"/>
</dbReference>
<dbReference type="InterPro" id="IPR050641">
    <property type="entry name" value="RIFMO-like"/>
</dbReference>
<dbReference type="PANTHER" id="PTHR43004:SF19">
    <property type="entry name" value="BINDING MONOOXYGENASE, PUTATIVE (JCVI)-RELATED"/>
    <property type="match status" value="1"/>
</dbReference>
<dbReference type="Gene3D" id="3.30.70.2450">
    <property type="match status" value="1"/>
</dbReference>
<dbReference type="AlphaFoldDB" id="A0A6A6DXQ0"/>
<dbReference type="GO" id="GO:0071949">
    <property type="term" value="F:FAD binding"/>
    <property type="evidence" value="ECO:0007669"/>
    <property type="project" value="InterPro"/>
</dbReference>
<dbReference type="PRINTS" id="PR00420">
    <property type="entry name" value="RNGMNOXGNASE"/>
</dbReference>
<dbReference type="OrthoDB" id="10016252at2759"/>
<gene>
    <name evidence="7" type="ORF">K469DRAFT_579731</name>
</gene>
<comment type="cofactor">
    <cofactor evidence="1">
        <name>FAD</name>
        <dbReference type="ChEBI" id="CHEBI:57692"/>
    </cofactor>
</comment>